<feature type="region of interest" description="Disordered" evidence="1">
    <location>
        <begin position="1"/>
        <end position="113"/>
    </location>
</feature>
<feature type="compositionally biased region" description="Low complexity" evidence="1">
    <location>
        <begin position="68"/>
        <end position="99"/>
    </location>
</feature>
<protein>
    <submittedName>
        <fullName evidence="2">Unannotated protein</fullName>
    </submittedName>
</protein>
<accession>A0A6J6H542</accession>
<organism evidence="2">
    <name type="scientific">freshwater metagenome</name>
    <dbReference type="NCBI Taxonomy" id="449393"/>
    <lineage>
        <taxon>unclassified sequences</taxon>
        <taxon>metagenomes</taxon>
        <taxon>ecological metagenomes</taxon>
    </lineage>
</organism>
<proteinExistence type="predicted"/>
<dbReference type="EMBL" id="CAEZTY010000168">
    <property type="protein sequence ID" value="CAB4603868.1"/>
    <property type="molecule type" value="Genomic_DNA"/>
</dbReference>
<evidence type="ECO:0000313" key="2">
    <source>
        <dbReference type="EMBL" id="CAB4603868.1"/>
    </source>
</evidence>
<evidence type="ECO:0000256" key="1">
    <source>
        <dbReference type="SAM" id="MobiDB-lite"/>
    </source>
</evidence>
<feature type="compositionally biased region" description="Low complexity" evidence="1">
    <location>
        <begin position="16"/>
        <end position="60"/>
    </location>
</feature>
<reference evidence="2" key="1">
    <citation type="submission" date="2020-05" db="EMBL/GenBank/DDBJ databases">
        <authorList>
            <person name="Chiriac C."/>
            <person name="Salcher M."/>
            <person name="Ghai R."/>
            <person name="Kavagutti S V."/>
        </authorList>
    </citation>
    <scope>NUCLEOTIDE SEQUENCE</scope>
</reference>
<dbReference type="AlphaFoldDB" id="A0A6J6H542"/>
<name>A0A6J6H542_9ZZZZ</name>
<sequence length="181" mass="19155">MTPPPSGAVPSTTALMPARSRMATARSRTPSRSSPSTRSITMPSIARSASSPERPAAAWRSRSRIRVRSSFTSATRRSTASTSSSVATPMASAAALMRRSSSRRRSMGPVPDTASMRRMFEPIEASLMIFTGPISPSAFTWVPPQSSVECGPASRTFTTSPYLSPKNAIAPLASALSFVVS</sequence>
<gene>
    <name evidence="2" type="ORF">UFOPK1762_02117</name>
</gene>